<comment type="caution">
    <text evidence="3">The sequence shown here is derived from an EMBL/GenBank/DDBJ whole genome shotgun (WGS) entry which is preliminary data.</text>
</comment>
<dbReference type="GO" id="GO:0005524">
    <property type="term" value="F:ATP binding"/>
    <property type="evidence" value="ECO:0007669"/>
    <property type="project" value="InterPro"/>
</dbReference>
<dbReference type="AlphaFoldDB" id="A0A0R1GMD3"/>
<dbReference type="GO" id="GO:0004176">
    <property type="term" value="F:ATP-dependent peptidase activity"/>
    <property type="evidence" value="ECO:0007669"/>
    <property type="project" value="UniProtKB-UniRule"/>
</dbReference>
<evidence type="ECO:0000259" key="2">
    <source>
        <dbReference type="PROSITE" id="PS51786"/>
    </source>
</evidence>
<dbReference type="NCBIfam" id="NF041438">
    <property type="entry name" value="SepM_fam_S16"/>
    <property type="match status" value="1"/>
</dbReference>
<protein>
    <recommendedName>
        <fullName evidence="1">endopeptidase La</fullName>
        <ecNumber evidence="1">3.4.21.53</ecNumber>
    </recommendedName>
</protein>
<dbReference type="PANTHER" id="PTHR10046">
    <property type="entry name" value="ATP DEPENDENT LON PROTEASE FAMILY MEMBER"/>
    <property type="match status" value="1"/>
</dbReference>
<feature type="domain" description="Lon proteolytic" evidence="2">
    <location>
        <begin position="229"/>
        <end position="342"/>
    </location>
</feature>
<dbReference type="InterPro" id="IPR020568">
    <property type="entry name" value="Ribosomal_Su5_D2-typ_SF"/>
</dbReference>
<keyword evidence="1" id="KW-0720">Serine protease</keyword>
<dbReference type="GO" id="GO:0030163">
    <property type="term" value="P:protein catabolic process"/>
    <property type="evidence" value="ECO:0007669"/>
    <property type="project" value="InterPro"/>
</dbReference>
<dbReference type="InterPro" id="IPR036034">
    <property type="entry name" value="PDZ_sf"/>
</dbReference>
<comment type="catalytic activity">
    <reaction evidence="1">
        <text>Hydrolysis of proteins in presence of ATP.</text>
        <dbReference type="EC" id="3.4.21.53"/>
    </reaction>
</comment>
<feature type="active site" evidence="1">
    <location>
        <position position="233"/>
    </location>
</feature>
<reference evidence="3 4" key="1">
    <citation type="journal article" date="2015" name="Genome Announc.">
        <title>Expanding the biotechnology potential of lactobacilli through comparative genomics of 213 strains and associated genera.</title>
        <authorList>
            <person name="Sun Z."/>
            <person name="Harris H.M."/>
            <person name="McCann A."/>
            <person name="Guo C."/>
            <person name="Argimon S."/>
            <person name="Zhang W."/>
            <person name="Yang X."/>
            <person name="Jeffery I.B."/>
            <person name="Cooney J.C."/>
            <person name="Kagawa T.F."/>
            <person name="Liu W."/>
            <person name="Song Y."/>
            <person name="Salvetti E."/>
            <person name="Wrobel A."/>
            <person name="Rasinkangas P."/>
            <person name="Parkhill J."/>
            <person name="Rea M.C."/>
            <person name="O'Sullivan O."/>
            <person name="Ritari J."/>
            <person name="Douillard F.P."/>
            <person name="Paul Ross R."/>
            <person name="Yang R."/>
            <person name="Briner A.E."/>
            <person name="Felis G.E."/>
            <person name="de Vos W.M."/>
            <person name="Barrangou R."/>
            <person name="Klaenhammer T.R."/>
            <person name="Caufield P.W."/>
            <person name="Cui Y."/>
            <person name="Zhang H."/>
            <person name="O'Toole P.W."/>
        </authorList>
    </citation>
    <scope>NUCLEOTIDE SEQUENCE [LARGE SCALE GENOMIC DNA]</scope>
    <source>
        <strain evidence="3 4">DSM 20003</strain>
    </source>
</reference>
<dbReference type="PATRIC" id="fig|1423726.3.peg.269"/>
<evidence type="ECO:0000313" key="3">
    <source>
        <dbReference type="EMBL" id="KRK35144.1"/>
    </source>
</evidence>
<dbReference type="Gene3D" id="3.30.230.10">
    <property type="match status" value="1"/>
</dbReference>
<dbReference type="EC" id="3.4.21.53" evidence="1"/>
<dbReference type="Pfam" id="PF05362">
    <property type="entry name" value="Lon_C"/>
    <property type="match status" value="1"/>
</dbReference>
<dbReference type="Proteomes" id="UP000051461">
    <property type="component" value="Unassembled WGS sequence"/>
</dbReference>
<keyword evidence="4" id="KW-1185">Reference proteome</keyword>
<dbReference type="PROSITE" id="PS51786">
    <property type="entry name" value="LON_PROTEOLYTIC"/>
    <property type="match status" value="1"/>
</dbReference>
<accession>A0A0R1GMD3</accession>
<gene>
    <name evidence="3" type="ORF">FC07_GL000260</name>
</gene>
<dbReference type="SUPFAM" id="SSF54211">
    <property type="entry name" value="Ribosomal protein S5 domain 2-like"/>
    <property type="match status" value="1"/>
</dbReference>
<evidence type="ECO:0000256" key="1">
    <source>
        <dbReference type="PROSITE-ProRule" id="PRU01122"/>
    </source>
</evidence>
<keyword evidence="1" id="KW-0378">Hydrolase</keyword>
<comment type="similarity">
    <text evidence="1">Belongs to the peptidase S16 family.</text>
</comment>
<sequence length="342" mass="38293">MRKRWRYPVFLIVLLGLVAGLFWPLPDYIESPGTAERISRFVTINQQHDRRQGGYYLMTVALQQAHPITWVIAHLRSDMTVLKQADVLGGTTSQEYDRLEHYEMLSSENDAIQVAYRKAGKQVQRQYLGIYVLSILKRSKFKGQLALGDTVTAVNQQHFKTAKGFMTYIQQQKVGQKVTITYLHHHQTKHATAALIRLPGTKKPGLGITLTDHNTIKTDPKIKVNVNRIGGPSGGLMFTTAIYDQLTGGHLRAGRKIAGTGTIDLNGKVGAIGGIDKKVIAANRAGATIFFAPNTPRTQNRKLPLDEQNNYQVAKRTAKRIHSHMKVIPVKTFDDVLTYLKK</sequence>
<dbReference type="InterPro" id="IPR001478">
    <property type="entry name" value="PDZ"/>
</dbReference>
<keyword evidence="1" id="KW-0645">Protease</keyword>
<keyword evidence="3" id="KW-0449">Lipoprotein</keyword>
<dbReference type="InterPro" id="IPR027065">
    <property type="entry name" value="Lon_Prtase"/>
</dbReference>
<dbReference type="InterPro" id="IPR008269">
    <property type="entry name" value="Lon_proteolytic"/>
</dbReference>
<dbReference type="Gene3D" id="2.30.42.10">
    <property type="match status" value="1"/>
</dbReference>
<dbReference type="InterPro" id="IPR014721">
    <property type="entry name" value="Ribsml_uS5_D2-typ_fold_subgr"/>
</dbReference>
<dbReference type="GO" id="GO:0004252">
    <property type="term" value="F:serine-type endopeptidase activity"/>
    <property type="evidence" value="ECO:0007669"/>
    <property type="project" value="UniProtKB-UniRule"/>
</dbReference>
<dbReference type="RefSeq" id="WP_235807492.1">
    <property type="nucleotide sequence ID" value="NZ_AZDA01000082.1"/>
</dbReference>
<feature type="active site" evidence="1">
    <location>
        <position position="278"/>
    </location>
</feature>
<proteinExistence type="inferred from homology"/>
<dbReference type="STRING" id="1423726.FC07_GL000260"/>
<evidence type="ECO:0000313" key="4">
    <source>
        <dbReference type="Proteomes" id="UP000051461"/>
    </source>
</evidence>
<dbReference type="GO" id="GO:0006508">
    <property type="term" value="P:proteolysis"/>
    <property type="evidence" value="ECO:0007669"/>
    <property type="project" value="UniProtKB-KW"/>
</dbReference>
<dbReference type="EMBL" id="AZDA01000082">
    <property type="protein sequence ID" value="KRK35144.1"/>
    <property type="molecule type" value="Genomic_DNA"/>
</dbReference>
<dbReference type="Pfam" id="PF13180">
    <property type="entry name" value="PDZ_2"/>
    <property type="match status" value="1"/>
</dbReference>
<name>A0A0R1GMD3_9LACO</name>
<organism evidence="3 4">
    <name type="scientific">Loigolactobacillus bifermentans DSM 20003</name>
    <dbReference type="NCBI Taxonomy" id="1423726"/>
    <lineage>
        <taxon>Bacteria</taxon>
        <taxon>Bacillati</taxon>
        <taxon>Bacillota</taxon>
        <taxon>Bacilli</taxon>
        <taxon>Lactobacillales</taxon>
        <taxon>Lactobacillaceae</taxon>
        <taxon>Loigolactobacillus</taxon>
    </lineage>
</organism>